<accession>A0A0D8FYE1</accession>
<dbReference type="STRING" id="1121877.FEAC_00080"/>
<feature type="region of interest" description="Disordered" evidence="1">
    <location>
        <begin position="69"/>
        <end position="100"/>
    </location>
</feature>
<feature type="compositionally biased region" description="Low complexity" evidence="1">
    <location>
        <begin position="69"/>
        <end position="81"/>
    </location>
</feature>
<reference evidence="2 3" key="1">
    <citation type="submission" date="2015-01" db="EMBL/GenBank/DDBJ databases">
        <title>Draft genome of the acidophilic iron oxidizer Ferrimicrobium acidiphilum strain T23.</title>
        <authorList>
            <person name="Poehlein A."/>
            <person name="Eisen S."/>
            <person name="Schloemann M."/>
            <person name="Johnson B.D."/>
            <person name="Daniel R."/>
            <person name="Muehling M."/>
        </authorList>
    </citation>
    <scope>NUCLEOTIDE SEQUENCE [LARGE SCALE GENOMIC DNA]</scope>
    <source>
        <strain evidence="2 3">T23</strain>
    </source>
</reference>
<gene>
    <name evidence="2" type="ORF">FEAC_00080</name>
</gene>
<evidence type="ECO:0000313" key="2">
    <source>
        <dbReference type="EMBL" id="KJE78019.1"/>
    </source>
</evidence>
<comment type="caution">
    <text evidence="2">The sequence shown here is derived from an EMBL/GenBank/DDBJ whole genome shotgun (WGS) entry which is preliminary data.</text>
</comment>
<dbReference type="EMBL" id="JXUW01000001">
    <property type="protein sequence ID" value="KJE78019.1"/>
    <property type="molecule type" value="Genomic_DNA"/>
</dbReference>
<evidence type="ECO:0000313" key="3">
    <source>
        <dbReference type="Proteomes" id="UP000032336"/>
    </source>
</evidence>
<protein>
    <submittedName>
        <fullName evidence="2">Uncharacterized protein</fullName>
    </submittedName>
</protein>
<evidence type="ECO:0000256" key="1">
    <source>
        <dbReference type="SAM" id="MobiDB-lite"/>
    </source>
</evidence>
<organism evidence="2 3">
    <name type="scientific">Ferrimicrobium acidiphilum DSM 19497</name>
    <dbReference type="NCBI Taxonomy" id="1121877"/>
    <lineage>
        <taxon>Bacteria</taxon>
        <taxon>Bacillati</taxon>
        <taxon>Actinomycetota</taxon>
        <taxon>Acidimicrobiia</taxon>
        <taxon>Acidimicrobiales</taxon>
        <taxon>Acidimicrobiaceae</taxon>
        <taxon>Ferrimicrobium</taxon>
    </lineage>
</organism>
<dbReference type="AlphaFoldDB" id="A0A0D8FYE1"/>
<sequence length="157" mass="17726">MGTNLVIKTESKQHSRVLSLEIAVACPVSLGRETMTTLRERIVEPITTSSRTTIVWVPQPAQFHRYAWHPHSPSATTSASTHRSRTRPIPGDSSARWRSAHPQLAPSDYRLLGTQFDDRRRVNAWVNPHEAFSMLEPAPSTRIQLRPRILSIMTLGI</sequence>
<proteinExistence type="predicted"/>
<dbReference type="Proteomes" id="UP000032336">
    <property type="component" value="Unassembled WGS sequence"/>
</dbReference>
<name>A0A0D8FYE1_9ACTN</name>
<keyword evidence="3" id="KW-1185">Reference proteome</keyword>